<dbReference type="PROSITE" id="PS50011">
    <property type="entry name" value="PROTEIN_KINASE_DOM"/>
    <property type="match status" value="1"/>
</dbReference>
<feature type="region of interest" description="Disordered" evidence="6">
    <location>
        <begin position="300"/>
        <end position="329"/>
    </location>
</feature>
<dbReference type="RefSeq" id="WP_168088413.1">
    <property type="nucleotide sequence ID" value="NZ_JAAVJC010000084.1"/>
</dbReference>
<dbReference type="SMART" id="SM00220">
    <property type="entry name" value="S_TKc"/>
    <property type="match status" value="1"/>
</dbReference>
<gene>
    <name evidence="8" type="ORF">HCN52_11990</name>
</gene>
<dbReference type="PANTHER" id="PTHR43289">
    <property type="entry name" value="MITOGEN-ACTIVATED PROTEIN KINASE KINASE KINASE 20-RELATED"/>
    <property type="match status" value="1"/>
</dbReference>
<evidence type="ECO:0000256" key="1">
    <source>
        <dbReference type="ARBA" id="ARBA00022679"/>
    </source>
</evidence>
<dbReference type="Gene3D" id="3.30.200.20">
    <property type="entry name" value="Phosphorylase Kinase, domain 1"/>
    <property type="match status" value="1"/>
</dbReference>
<feature type="region of interest" description="Disordered" evidence="6">
    <location>
        <begin position="366"/>
        <end position="483"/>
    </location>
</feature>
<proteinExistence type="predicted"/>
<keyword evidence="9" id="KW-1185">Reference proteome</keyword>
<dbReference type="Pfam" id="PF00069">
    <property type="entry name" value="Pkinase"/>
    <property type="match status" value="1"/>
</dbReference>
<organism evidence="8 9">
    <name type="scientific">Streptomyces bohaiensis</name>
    <dbReference type="NCBI Taxonomy" id="1431344"/>
    <lineage>
        <taxon>Bacteria</taxon>
        <taxon>Bacillati</taxon>
        <taxon>Actinomycetota</taxon>
        <taxon>Actinomycetes</taxon>
        <taxon>Kitasatosporales</taxon>
        <taxon>Streptomycetaceae</taxon>
        <taxon>Streptomyces</taxon>
    </lineage>
</organism>
<feature type="compositionally biased region" description="Pro residues" evidence="6">
    <location>
        <begin position="306"/>
        <end position="329"/>
    </location>
</feature>
<evidence type="ECO:0000313" key="8">
    <source>
        <dbReference type="EMBL" id="NJQ15648.1"/>
    </source>
</evidence>
<keyword evidence="4 5" id="KW-0067">ATP-binding</keyword>
<dbReference type="GO" id="GO:0004674">
    <property type="term" value="F:protein serine/threonine kinase activity"/>
    <property type="evidence" value="ECO:0007669"/>
    <property type="project" value="UniProtKB-KW"/>
</dbReference>
<dbReference type="Gene3D" id="1.10.510.10">
    <property type="entry name" value="Transferase(Phosphotransferase) domain 1"/>
    <property type="match status" value="1"/>
</dbReference>
<protein>
    <submittedName>
        <fullName evidence="8">Serine/threonine protein kinase</fullName>
    </submittedName>
</protein>
<dbReference type="PROSITE" id="PS00107">
    <property type="entry name" value="PROTEIN_KINASE_ATP"/>
    <property type="match status" value="1"/>
</dbReference>
<evidence type="ECO:0000256" key="4">
    <source>
        <dbReference type="ARBA" id="ARBA00022840"/>
    </source>
</evidence>
<evidence type="ECO:0000256" key="5">
    <source>
        <dbReference type="PROSITE-ProRule" id="PRU10141"/>
    </source>
</evidence>
<keyword evidence="8" id="KW-0723">Serine/threonine-protein kinase</keyword>
<keyword evidence="1" id="KW-0808">Transferase</keyword>
<evidence type="ECO:0000313" key="9">
    <source>
        <dbReference type="Proteomes" id="UP000727056"/>
    </source>
</evidence>
<dbReference type="SUPFAM" id="SSF56112">
    <property type="entry name" value="Protein kinase-like (PK-like)"/>
    <property type="match status" value="1"/>
</dbReference>
<evidence type="ECO:0000256" key="2">
    <source>
        <dbReference type="ARBA" id="ARBA00022741"/>
    </source>
</evidence>
<dbReference type="InterPro" id="IPR000719">
    <property type="entry name" value="Prot_kinase_dom"/>
</dbReference>
<dbReference type="EMBL" id="JAAVJC010000084">
    <property type="protein sequence ID" value="NJQ15648.1"/>
    <property type="molecule type" value="Genomic_DNA"/>
</dbReference>
<evidence type="ECO:0000256" key="3">
    <source>
        <dbReference type="ARBA" id="ARBA00022777"/>
    </source>
</evidence>
<feature type="binding site" evidence="5">
    <location>
        <position position="43"/>
    </location>
    <ligand>
        <name>ATP</name>
        <dbReference type="ChEBI" id="CHEBI:30616"/>
    </ligand>
</feature>
<dbReference type="InterPro" id="IPR011009">
    <property type="entry name" value="Kinase-like_dom_sf"/>
</dbReference>
<dbReference type="InterPro" id="IPR017441">
    <property type="entry name" value="Protein_kinase_ATP_BS"/>
</dbReference>
<feature type="compositionally biased region" description="Low complexity" evidence="6">
    <location>
        <begin position="446"/>
        <end position="459"/>
    </location>
</feature>
<accession>A0ABX1CBY8</accession>
<dbReference type="InterPro" id="IPR008271">
    <property type="entry name" value="Ser/Thr_kinase_AS"/>
</dbReference>
<reference evidence="8 9" key="1">
    <citation type="submission" date="2020-03" db="EMBL/GenBank/DDBJ databases">
        <title>Draft genome of Streptomyces sp. ventii, isolated from the Axial Seamount in the Pacific Ocean, and resequencing of the two type strains Streptomyces lonarensis strain NCL 716 and Streptomyces bohaiensis strain 11A07.</title>
        <authorList>
            <person name="Loughran R.M."/>
            <person name="Pfannmuller K.M."/>
            <person name="Wasson B.J."/>
            <person name="Deadmond M.C."/>
            <person name="Paddock B.E."/>
            <person name="Koyack M.J."/>
            <person name="Gallegos D.A."/>
            <person name="Mitchell E.A."/>
            <person name="Ushijima B."/>
            <person name="Saw J.H."/>
            <person name="Mcphail K.L."/>
            <person name="Videau P."/>
        </authorList>
    </citation>
    <scope>NUCLEOTIDE SEQUENCE [LARGE SCALE GENOMIC DNA]</scope>
    <source>
        <strain evidence="8 9">11A07</strain>
    </source>
</reference>
<name>A0ABX1CBY8_9ACTN</name>
<dbReference type="CDD" id="cd14014">
    <property type="entry name" value="STKc_PknB_like"/>
    <property type="match status" value="1"/>
</dbReference>
<feature type="domain" description="Protein kinase" evidence="7">
    <location>
        <begin position="15"/>
        <end position="283"/>
    </location>
</feature>
<dbReference type="PROSITE" id="PS00108">
    <property type="entry name" value="PROTEIN_KINASE_ST"/>
    <property type="match status" value="1"/>
</dbReference>
<dbReference type="Proteomes" id="UP000727056">
    <property type="component" value="Unassembled WGS sequence"/>
</dbReference>
<sequence>MKPLGPADPGHVGQYRLLGRLGAGGMGSVYLARSARGRTVAVKLVQPELARQPEFRERFQREVDAGRRVGTRWTAPVLDCDTGAETPWVATGYVAGPSLHEVVGSGTGPLPPRSVAALANGLTQALADIHAAGIVHRDLKPSNVLVTLDGPRVIDFGIARAVEATGAGLTRTGSAVGSPGFMSPEQCRGEDVTPASDVFCLGSLLVFAATGRTPFGDAHSAMHVLMLRIVQDQRDLTGVPEELLELVEACLRPDPADRPSPQRLAELTAAGDVWADQDGEPWLPGALIARLGKHAVGLLDSEDPLHAPPLPPTPPAPPSPAFPPPAPPVTPPVTPPVPPPPVPPVPPAGAPSAAAAGAYGHPATPPGRYGYPAAPPVPTTAPATPPPSAPPAPGAAATAPAAGDSCRFAPAGTTRSPTIPRRSNDRPCRGRAARARKTVQVSGGVAAAAAPWARAAGDRGVLGGGGPRQRAGSRGHMPLRDDR</sequence>
<evidence type="ECO:0000259" key="7">
    <source>
        <dbReference type="PROSITE" id="PS50011"/>
    </source>
</evidence>
<comment type="caution">
    <text evidence="8">The sequence shown here is derived from an EMBL/GenBank/DDBJ whole genome shotgun (WGS) entry which is preliminary data.</text>
</comment>
<keyword evidence="3 8" id="KW-0418">Kinase</keyword>
<feature type="compositionally biased region" description="Pro residues" evidence="6">
    <location>
        <begin position="373"/>
        <end position="393"/>
    </location>
</feature>
<evidence type="ECO:0000256" key="6">
    <source>
        <dbReference type="SAM" id="MobiDB-lite"/>
    </source>
</evidence>
<keyword evidence="2 5" id="KW-0547">Nucleotide-binding</keyword>
<dbReference type="PANTHER" id="PTHR43289:SF34">
    <property type="entry name" value="SERINE_THREONINE-PROTEIN KINASE YBDM-RELATED"/>
    <property type="match status" value="1"/>
</dbReference>